<dbReference type="GO" id="GO:0003723">
    <property type="term" value="F:RNA binding"/>
    <property type="evidence" value="ECO:0007669"/>
    <property type="project" value="UniProtKB-UniRule"/>
</dbReference>
<gene>
    <name evidence="11" type="ORF">VNE69_01270</name>
</gene>
<dbReference type="GO" id="GO:0043137">
    <property type="term" value="P:DNA replication, removal of RNA primer"/>
    <property type="evidence" value="ECO:0007669"/>
    <property type="project" value="TreeGrafter"/>
</dbReference>
<reference evidence="11" key="1">
    <citation type="journal article" date="2024" name="BMC Genomics">
        <title>Functional annotation of a divergent genome using sequence and structure-based similarity.</title>
        <authorList>
            <person name="Svedberg D."/>
            <person name="Winiger R.R."/>
            <person name="Berg A."/>
            <person name="Sharma H."/>
            <person name="Tellgren-Roth C."/>
            <person name="Debrunner-Vossbrinck B.A."/>
            <person name="Vossbrinck C.R."/>
            <person name="Barandun J."/>
        </authorList>
    </citation>
    <scope>NUCLEOTIDE SEQUENCE</scope>
    <source>
        <strain evidence="11">Illinois isolate</strain>
    </source>
</reference>
<dbReference type="NCBIfam" id="TIGR00729">
    <property type="entry name" value="ribonuclease HII"/>
    <property type="match status" value="1"/>
</dbReference>
<dbReference type="InterPro" id="IPR023160">
    <property type="entry name" value="RNase_HII_hlx-loop-hlx_cap_dom"/>
</dbReference>
<evidence type="ECO:0000256" key="8">
    <source>
        <dbReference type="PROSITE-ProRule" id="PRU01319"/>
    </source>
</evidence>
<evidence type="ECO:0000259" key="10">
    <source>
        <dbReference type="PROSITE" id="PS51975"/>
    </source>
</evidence>
<dbReference type="Proteomes" id="UP001334084">
    <property type="component" value="Chromosome 1"/>
</dbReference>
<dbReference type="EMBL" id="CP142726">
    <property type="protein sequence ID" value="WUR02332.1"/>
    <property type="molecule type" value="Genomic_DNA"/>
</dbReference>
<keyword evidence="6 8" id="KW-0255">Endonuclease</keyword>
<dbReference type="KEGG" id="vnx:VNE69_01270"/>
<dbReference type="InterPro" id="IPR036397">
    <property type="entry name" value="RNaseH_sf"/>
</dbReference>
<name>A0AAX4J8W4_9MICR</name>
<dbReference type="EC" id="3.1.26.4" evidence="9"/>
<dbReference type="Gene3D" id="1.10.10.460">
    <property type="entry name" value="Ribonuclease hii. Domain 2"/>
    <property type="match status" value="1"/>
</dbReference>
<evidence type="ECO:0000256" key="9">
    <source>
        <dbReference type="RuleBase" id="RU003515"/>
    </source>
</evidence>
<comment type="catalytic activity">
    <reaction evidence="1 8 9">
        <text>Endonucleolytic cleavage to 5'-phosphomonoester.</text>
        <dbReference type="EC" id="3.1.26.4"/>
    </reaction>
</comment>
<keyword evidence="5 8" id="KW-0479">Metal-binding</keyword>
<feature type="binding site" evidence="8">
    <location>
        <position position="22"/>
    </location>
    <ligand>
        <name>a divalent metal cation</name>
        <dbReference type="ChEBI" id="CHEBI:60240"/>
    </ligand>
</feature>
<dbReference type="FunFam" id="1.10.10.460:FF:000001">
    <property type="entry name" value="Ribonuclease"/>
    <property type="match status" value="1"/>
</dbReference>
<evidence type="ECO:0000256" key="5">
    <source>
        <dbReference type="ARBA" id="ARBA00022723"/>
    </source>
</evidence>
<dbReference type="GO" id="GO:0004523">
    <property type="term" value="F:RNA-DNA hybrid ribonuclease activity"/>
    <property type="evidence" value="ECO:0007669"/>
    <property type="project" value="UniProtKB-UniRule"/>
</dbReference>
<organism evidence="11 12">
    <name type="scientific">Vairimorpha necatrix</name>
    <dbReference type="NCBI Taxonomy" id="6039"/>
    <lineage>
        <taxon>Eukaryota</taxon>
        <taxon>Fungi</taxon>
        <taxon>Fungi incertae sedis</taxon>
        <taxon>Microsporidia</taxon>
        <taxon>Nosematidae</taxon>
        <taxon>Vairimorpha</taxon>
    </lineage>
</organism>
<evidence type="ECO:0000256" key="4">
    <source>
        <dbReference type="ARBA" id="ARBA00022722"/>
    </source>
</evidence>
<dbReference type="GO" id="GO:0032299">
    <property type="term" value="C:ribonuclease H2 complex"/>
    <property type="evidence" value="ECO:0007669"/>
    <property type="project" value="TreeGrafter"/>
</dbReference>
<comment type="cofactor">
    <cofactor evidence="2">
        <name>Mg(2+)</name>
        <dbReference type="ChEBI" id="CHEBI:18420"/>
    </cofactor>
</comment>
<sequence>MDKDINFAQLQKSDKKVIVGIDEAGRGPVLGYMVYCAMVFEIDNIPNELKDSKQLTDKSRRRLFSQLQDYNFAYKALHPSNITSRMLSQENLNNISWFTVVELLTLVTDKYSNIECIYVDTIGNCDQLKRFLELKFPNKIVVEPKADVKYPVVSGASIIAKVVRDDALSKFPGNLGSGYPGDPNTKLWLKNNINELFGWGSSVRYTWATVKNMLGYNKSRHFSGRLAGYFMHSE</sequence>
<dbReference type="PANTHER" id="PTHR10954:SF7">
    <property type="entry name" value="RIBONUCLEASE H2 SUBUNIT A"/>
    <property type="match status" value="1"/>
</dbReference>
<evidence type="ECO:0000313" key="11">
    <source>
        <dbReference type="EMBL" id="WUR02332.1"/>
    </source>
</evidence>
<comment type="function">
    <text evidence="9">Endonuclease that specifically degrades the RNA of RNA-DNA hybrids.</text>
</comment>
<evidence type="ECO:0000256" key="2">
    <source>
        <dbReference type="ARBA" id="ARBA00001946"/>
    </source>
</evidence>
<dbReference type="GO" id="GO:0046872">
    <property type="term" value="F:metal ion binding"/>
    <property type="evidence" value="ECO:0007669"/>
    <property type="project" value="UniProtKB-KW"/>
</dbReference>
<comment type="similarity">
    <text evidence="3">Belongs to the RNase HII family. Eukaryotic subfamily.</text>
</comment>
<dbReference type="GO" id="GO:0006298">
    <property type="term" value="P:mismatch repair"/>
    <property type="evidence" value="ECO:0007669"/>
    <property type="project" value="TreeGrafter"/>
</dbReference>
<dbReference type="InterPro" id="IPR001352">
    <property type="entry name" value="RNase_HII/HIII"/>
</dbReference>
<dbReference type="InterPro" id="IPR004649">
    <property type="entry name" value="RNase_H2_suA"/>
</dbReference>
<accession>A0AAX4J8W4</accession>
<dbReference type="RefSeq" id="XP_065328477.1">
    <property type="nucleotide sequence ID" value="XM_065472405.1"/>
</dbReference>
<keyword evidence="4 8" id="KW-0540">Nuclease</keyword>
<dbReference type="AlphaFoldDB" id="A0AAX4J8W4"/>
<dbReference type="PROSITE" id="PS51975">
    <property type="entry name" value="RNASE_H_2"/>
    <property type="match status" value="1"/>
</dbReference>
<dbReference type="Pfam" id="PF01351">
    <property type="entry name" value="RNase_HII"/>
    <property type="match status" value="1"/>
</dbReference>
<dbReference type="CDD" id="cd07181">
    <property type="entry name" value="RNase_HII_eukaryota_like"/>
    <property type="match status" value="1"/>
</dbReference>
<feature type="binding site" evidence="8">
    <location>
        <position position="120"/>
    </location>
    <ligand>
        <name>a divalent metal cation</name>
        <dbReference type="ChEBI" id="CHEBI:60240"/>
    </ligand>
</feature>
<protein>
    <recommendedName>
        <fullName evidence="9">Ribonuclease</fullName>
        <ecNumber evidence="9">3.1.26.4</ecNumber>
    </recommendedName>
</protein>
<dbReference type="GeneID" id="90540134"/>
<evidence type="ECO:0000256" key="1">
    <source>
        <dbReference type="ARBA" id="ARBA00000077"/>
    </source>
</evidence>
<dbReference type="PANTHER" id="PTHR10954">
    <property type="entry name" value="RIBONUCLEASE H2 SUBUNIT A"/>
    <property type="match status" value="1"/>
</dbReference>
<feature type="binding site" evidence="8">
    <location>
        <position position="23"/>
    </location>
    <ligand>
        <name>a divalent metal cation</name>
        <dbReference type="ChEBI" id="CHEBI:60240"/>
    </ligand>
</feature>
<comment type="cofactor">
    <cofactor evidence="8">
        <name>Mn(2+)</name>
        <dbReference type="ChEBI" id="CHEBI:29035"/>
    </cofactor>
    <cofactor evidence="8">
        <name>Mg(2+)</name>
        <dbReference type="ChEBI" id="CHEBI:18420"/>
    </cofactor>
    <text evidence="8">Manganese or magnesium. Binds 1 divalent metal ion per monomer in the absence of substrate. May bind a second metal ion after substrate binding.</text>
</comment>
<dbReference type="InterPro" id="IPR012337">
    <property type="entry name" value="RNaseH-like_sf"/>
</dbReference>
<keyword evidence="7 8" id="KW-0378">Hydrolase</keyword>
<dbReference type="Gene3D" id="3.30.420.10">
    <property type="entry name" value="Ribonuclease H-like superfamily/Ribonuclease H"/>
    <property type="match status" value="1"/>
</dbReference>
<proteinExistence type="inferred from homology"/>
<dbReference type="InterPro" id="IPR024567">
    <property type="entry name" value="RNase_HII/HIII_dom"/>
</dbReference>
<evidence type="ECO:0000313" key="12">
    <source>
        <dbReference type="Proteomes" id="UP001334084"/>
    </source>
</evidence>
<evidence type="ECO:0000256" key="3">
    <source>
        <dbReference type="ARBA" id="ARBA00007058"/>
    </source>
</evidence>
<dbReference type="SUPFAM" id="SSF53098">
    <property type="entry name" value="Ribonuclease H-like"/>
    <property type="match status" value="1"/>
</dbReference>
<keyword evidence="12" id="KW-1185">Reference proteome</keyword>
<evidence type="ECO:0000256" key="7">
    <source>
        <dbReference type="ARBA" id="ARBA00022801"/>
    </source>
</evidence>
<evidence type="ECO:0000256" key="6">
    <source>
        <dbReference type="ARBA" id="ARBA00022759"/>
    </source>
</evidence>
<feature type="domain" description="RNase H type-2" evidence="10">
    <location>
        <begin position="16"/>
        <end position="219"/>
    </location>
</feature>